<sequence length="213" mass="24354">MYSSRREQSSRTTCLSETLSSSRTHQDSTFSSPQGSSRLLASRRHRIVPRKRFTHRKAAEEEPVPAQYKAGDCQAELVVDWGTYSCLECVCDPRPRGPRPAINILWMDGMNQEIRSMATWDGDEFLHGTQLQERLDEDPSLGDKVIDLFKLALYEDEGTLAIRQRTSAILRELGGNKTFDLLLYEHIRAIINDSKNAILEESIERLSFSKEDF</sequence>
<dbReference type="AlphaFoldDB" id="A0A139I2R2"/>
<gene>
    <name evidence="2" type="ORF">AC579_4022</name>
</gene>
<reference evidence="2 3" key="1">
    <citation type="submission" date="2015-07" db="EMBL/GenBank/DDBJ databases">
        <title>Comparative genomics of the Sigatoka disease complex on banana suggests a link between parallel evolutionary changes in Pseudocercospora fijiensis and Pseudocercospora eumusae and increased virulence on the banana host.</title>
        <authorList>
            <person name="Chang T.-C."/>
            <person name="Salvucci A."/>
            <person name="Crous P.W."/>
            <person name="Stergiopoulos I."/>
        </authorList>
    </citation>
    <scope>NUCLEOTIDE SEQUENCE [LARGE SCALE GENOMIC DNA]</scope>
    <source>
        <strain evidence="2 3">CBS 116634</strain>
    </source>
</reference>
<dbReference type="STRING" id="113226.A0A139I2R2"/>
<name>A0A139I2R2_9PEZI</name>
<proteinExistence type="predicted"/>
<dbReference type="Proteomes" id="UP000073492">
    <property type="component" value="Unassembled WGS sequence"/>
</dbReference>
<accession>A0A139I2R2</accession>
<dbReference type="OrthoDB" id="3637243at2759"/>
<evidence type="ECO:0000313" key="2">
    <source>
        <dbReference type="EMBL" id="KXT08984.1"/>
    </source>
</evidence>
<protein>
    <submittedName>
        <fullName evidence="2">Uncharacterized protein</fullName>
    </submittedName>
</protein>
<evidence type="ECO:0000313" key="3">
    <source>
        <dbReference type="Proteomes" id="UP000073492"/>
    </source>
</evidence>
<evidence type="ECO:0000256" key="1">
    <source>
        <dbReference type="SAM" id="MobiDB-lite"/>
    </source>
</evidence>
<keyword evidence="3" id="KW-1185">Reference proteome</keyword>
<dbReference type="EMBL" id="LFZO01000387">
    <property type="protein sequence ID" value="KXT08984.1"/>
    <property type="molecule type" value="Genomic_DNA"/>
</dbReference>
<organism evidence="2 3">
    <name type="scientific">Pseudocercospora musae</name>
    <dbReference type="NCBI Taxonomy" id="113226"/>
    <lineage>
        <taxon>Eukaryota</taxon>
        <taxon>Fungi</taxon>
        <taxon>Dikarya</taxon>
        <taxon>Ascomycota</taxon>
        <taxon>Pezizomycotina</taxon>
        <taxon>Dothideomycetes</taxon>
        <taxon>Dothideomycetidae</taxon>
        <taxon>Mycosphaerellales</taxon>
        <taxon>Mycosphaerellaceae</taxon>
        <taxon>Pseudocercospora</taxon>
    </lineage>
</organism>
<comment type="caution">
    <text evidence="2">The sequence shown here is derived from an EMBL/GenBank/DDBJ whole genome shotgun (WGS) entry which is preliminary data.</text>
</comment>
<feature type="region of interest" description="Disordered" evidence="1">
    <location>
        <begin position="1"/>
        <end position="38"/>
    </location>
</feature>
<feature type="compositionally biased region" description="Polar residues" evidence="1">
    <location>
        <begin position="10"/>
        <end position="38"/>
    </location>
</feature>